<evidence type="ECO:0000313" key="7">
    <source>
        <dbReference type="EMBL" id="CUU57604.1"/>
    </source>
</evidence>
<evidence type="ECO:0000256" key="2">
    <source>
        <dbReference type="ARBA" id="ARBA00023015"/>
    </source>
</evidence>
<feature type="domain" description="HTH lysR-type" evidence="6">
    <location>
        <begin position="1"/>
        <end position="56"/>
    </location>
</feature>
<dbReference type="GO" id="GO:0003677">
    <property type="term" value="F:DNA binding"/>
    <property type="evidence" value="ECO:0007669"/>
    <property type="project" value="UniProtKB-KW"/>
</dbReference>
<dbReference type="SUPFAM" id="SSF53850">
    <property type="entry name" value="Periplasmic binding protein-like II"/>
    <property type="match status" value="1"/>
</dbReference>
<evidence type="ECO:0000256" key="4">
    <source>
        <dbReference type="ARBA" id="ARBA00023163"/>
    </source>
</evidence>
<proteinExistence type="inferred from homology"/>
<dbReference type="GO" id="GO:0003700">
    <property type="term" value="F:DNA-binding transcription factor activity"/>
    <property type="evidence" value="ECO:0007669"/>
    <property type="project" value="InterPro"/>
</dbReference>
<feature type="compositionally biased region" description="Basic and acidic residues" evidence="5">
    <location>
        <begin position="197"/>
        <end position="206"/>
    </location>
</feature>
<evidence type="ECO:0000256" key="1">
    <source>
        <dbReference type="ARBA" id="ARBA00009437"/>
    </source>
</evidence>
<keyword evidence="4" id="KW-0804">Transcription</keyword>
<accession>A0A0S4QQP7</accession>
<gene>
    <name evidence="7" type="ORF">Ga0074812_113102</name>
</gene>
<dbReference type="InterPro" id="IPR036388">
    <property type="entry name" value="WH-like_DNA-bd_sf"/>
</dbReference>
<evidence type="ECO:0000256" key="5">
    <source>
        <dbReference type="SAM" id="MobiDB-lite"/>
    </source>
</evidence>
<dbReference type="SUPFAM" id="SSF46785">
    <property type="entry name" value="Winged helix' DNA-binding domain"/>
    <property type="match status" value="1"/>
</dbReference>
<dbReference type="AlphaFoldDB" id="A0A0S4QQP7"/>
<dbReference type="Pfam" id="PF00126">
    <property type="entry name" value="HTH_1"/>
    <property type="match status" value="1"/>
</dbReference>
<evidence type="ECO:0000256" key="3">
    <source>
        <dbReference type="ARBA" id="ARBA00023125"/>
    </source>
</evidence>
<evidence type="ECO:0000313" key="8">
    <source>
        <dbReference type="Proteomes" id="UP000198802"/>
    </source>
</evidence>
<protein>
    <submittedName>
        <fullName evidence="7">LysR substrate binding domain-containing protein</fullName>
    </submittedName>
</protein>
<evidence type="ECO:0000259" key="6">
    <source>
        <dbReference type="PROSITE" id="PS50931"/>
    </source>
</evidence>
<reference evidence="8" key="1">
    <citation type="submission" date="2015-11" db="EMBL/GenBank/DDBJ databases">
        <authorList>
            <person name="Varghese N."/>
        </authorList>
    </citation>
    <scope>NUCLEOTIDE SEQUENCE [LARGE SCALE GENOMIC DNA]</scope>
    <source>
        <strain evidence="8">DSM 45899</strain>
    </source>
</reference>
<dbReference type="Pfam" id="PF03466">
    <property type="entry name" value="LysR_substrate"/>
    <property type="match status" value="1"/>
</dbReference>
<dbReference type="InterPro" id="IPR000847">
    <property type="entry name" value="LysR_HTH_N"/>
</dbReference>
<keyword evidence="2" id="KW-0805">Transcription regulation</keyword>
<organism evidence="7 8">
    <name type="scientific">Parafrankia irregularis</name>
    <dbReference type="NCBI Taxonomy" id="795642"/>
    <lineage>
        <taxon>Bacteria</taxon>
        <taxon>Bacillati</taxon>
        <taxon>Actinomycetota</taxon>
        <taxon>Actinomycetes</taxon>
        <taxon>Frankiales</taxon>
        <taxon>Frankiaceae</taxon>
        <taxon>Parafrankia</taxon>
    </lineage>
</organism>
<dbReference type="Proteomes" id="UP000198802">
    <property type="component" value="Unassembled WGS sequence"/>
</dbReference>
<keyword evidence="3" id="KW-0238">DNA-binding</keyword>
<feature type="region of interest" description="Disordered" evidence="5">
    <location>
        <begin position="190"/>
        <end position="238"/>
    </location>
</feature>
<name>A0A0S4QQP7_9ACTN</name>
<dbReference type="FunFam" id="1.10.10.10:FF:000001">
    <property type="entry name" value="LysR family transcriptional regulator"/>
    <property type="match status" value="1"/>
</dbReference>
<dbReference type="InterPro" id="IPR036390">
    <property type="entry name" value="WH_DNA-bd_sf"/>
</dbReference>
<dbReference type="EMBL" id="FAOZ01000013">
    <property type="protein sequence ID" value="CUU57604.1"/>
    <property type="molecule type" value="Genomic_DNA"/>
</dbReference>
<dbReference type="GO" id="GO:0032993">
    <property type="term" value="C:protein-DNA complex"/>
    <property type="evidence" value="ECO:0007669"/>
    <property type="project" value="TreeGrafter"/>
</dbReference>
<comment type="similarity">
    <text evidence="1">Belongs to the LysR transcriptional regulatory family.</text>
</comment>
<sequence length="359" mass="37549">MRQLRYFVAVAEELHFRRAADRLGIAQPPLSRAIRDLERQLGVRLLERTTRSVVLTPAGEGLLRDARIALDAVGAAAARARHAGLPEPRLRLALKADYDAGLLPRIIAAYERADAAIPVDLILGGRDEQAPTLREGRADVALLPAPFDDRDLEFEPLLTEPRLVALAATDPLAARPDLYLADLAGRLLPDGAPADQPDSRLADHPGRVPPGVPAVGGPRTGSGVGGYRLAPAGPPSPASPVASAVAPTVLPAADRPRDLAQIFSLVELGRIVWFPPASLVRRHPRPDIAYRPVRDLAPSTLAVAWPRNSRSPAVAAMVRAAIDVAATVTATSTSGPPFAPASAGIASASVTSASASAPG</sequence>
<dbReference type="Gene3D" id="3.40.190.290">
    <property type="match status" value="1"/>
</dbReference>
<dbReference type="PANTHER" id="PTHR30346:SF0">
    <property type="entry name" value="HCA OPERON TRANSCRIPTIONAL ACTIVATOR HCAR"/>
    <property type="match status" value="1"/>
</dbReference>
<dbReference type="Gene3D" id="1.10.10.10">
    <property type="entry name" value="Winged helix-like DNA-binding domain superfamily/Winged helix DNA-binding domain"/>
    <property type="match status" value="1"/>
</dbReference>
<dbReference type="InterPro" id="IPR005119">
    <property type="entry name" value="LysR_subst-bd"/>
</dbReference>
<keyword evidence="8" id="KW-1185">Reference proteome</keyword>
<dbReference type="PANTHER" id="PTHR30346">
    <property type="entry name" value="TRANSCRIPTIONAL DUAL REGULATOR HCAR-RELATED"/>
    <property type="match status" value="1"/>
</dbReference>
<dbReference type="PRINTS" id="PR00039">
    <property type="entry name" value="HTHLYSR"/>
</dbReference>
<dbReference type="PROSITE" id="PS50931">
    <property type="entry name" value="HTH_LYSR"/>
    <property type="match status" value="1"/>
</dbReference>